<organism evidence="6 7">
    <name type="scientific">Micromonospora coxensis</name>
    <dbReference type="NCBI Taxonomy" id="356852"/>
    <lineage>
        <taxon>Bacteria</taxon>
        <taxon>Bacillati</taxon>
        <taxon>Actinomycetota</taxon>
        <taxon>Actinomycetes</taxon>
        <taxon>Micromonosporales</taxon>
        <taxon>Micromonosporaceae</taxon>
        <taxon>Micromonospora</taxon>
    </lineage>
</organism>
<feature type="compositionally biased region" description="Acidic residues" evidence="3">
    <location>
        <begin position="371"/>
        <end position="381"/>
    </location>
</feature>
<dbReference type="Gene3D" id="3.30.300.30">
    <property type="match status" value="1"/>
</dbReference>
<dbReference type="PROSITE" id="PS00455">
    <property type="entry name" value="AMP_BINDING"/>
    <property type="match status" value="1"/>
</dbReference>
<feature type="domain" description="AMP-binding enzyme C-terminal" evidence="5">
    <location>
        <begin position="454"/>
        <end position="529"/>
    </location>
</feature>
<evidence type="ECO:0000313" key="7">
    <source>
        <dbReference type="Proteomes" id="UP000198215"/>
    </source>
</evidence>
<evidence type="ECO:0000256" key="2">
    <source>
        <dbReference type="ARBA" id="ARBA00022598"/>
    </source>
</evidence>
<dbReference type="Pfam" id="PF00501">
    <property type="entry name" value="AMP-binding"/>
    <property type="match status" value="1"/>
</dbReference>
<dbReference type="PANTHER" id="PTHR43201">
    <property type="entry name" value="ACYL-COA SYNTHETASE"/>
    <property type="match status" value="1"/>
</dbReference>
<protein>
    <submittedName>
        <fullName evidence="6">Long-chain acyl-CoA synthetase</fullName>
    </submittedName>
</protein>
<comment type="similarity">
    <text evidence="1">Belongs to the ATP-dependent AMP-binding enzyme family.</text>
</comment>
<feature type="region of interest" description="Disordered" evidence="3">
    <location>
        <begin position="1"/>
        <end position="23"/>
    </location>
</feature>
<evidence type="ECO:0000259" key="5">
    <source>
        <dbReference type="Pfam" id="PF13193"/>
    </source>
</evidence>
<dbReference type="InterPro" id="IPR045851">
    <property type="entry name" value="AMP-bd_C_sf"/>
</dbReference>
<evidence type="ECO:0000259" key="4">
    <source>
        <dbReference type="Pfam" id="PF00501"/>
    </source>
</evidence>
<dbReference type="SUPFAM" id="SSF56801">
    <property type="entry name" value="Acetyl-CoA synthetase-like"/>
    <property type="match status" value="1"/>
</dbReference>
<dbReference type="InterPro" id="IPR042099">
    <property type="entry name" value="ANL_N_sf"/>
</dbReference>
<accession>A0A1C5IFX7</accession>
<feature type="domain" description="AMP-dependent synthetase/ligase" evidence="4">
    <location>
        <begin position="29"/>
        <end position="406"/>
    </location>
</feature>
<dbReference type="Pfam" id="PF13193">
    <property type="entry name" value="AMP-binding_C"/>
    <property type="match status" value="1"/>
</dbReference>
<dbReference type="PANTHER" id="PTHR43201:SF5">
    <property type="entry name" value="MEDIUM-CHAIN ACYL-COA LIGASE ACSF2, MITOCHONDRIAL"/>
    <property type="match status" value="1"/>
</dbReference>
<dbReference type="InterPro" id="IPR025110">
    <property type="entry name" value="AMP-bd_C"/>
</dbReference>
<proteinExistence type="inferred from homology"/>
<dbReference type="GO" id="GO:0031956">
    <property type="term" value="F:medium-chain fatty acid-CoA ligase activity"/>
    <property type="evidence" value="ECO:0007669"/>
    <property type="project" value="TreeGrafter"/>
</dbReference>
<evidence type="ECO:0000313" key="6">
    <source>
        <dbReference type="EMBL" id="SCG56646.1"/>
    </source>
</evidence>
<sequence length="550" mass="56978">MVRRGGAVPDSATVQDAADSTAPHLADRLRRAAAEHGDRPALHWRETTLTWSALDARVTAVARALARAVPAGSDPDAADAVPARVAIALPNTPDFVVAFLATLRAGLVAVPVNPGFTTRELRHVLADSGAALLLATGEVAERVATVAGELPALRAVHTTLPEEVGEPPARAGGDLAVLLYTSGTEGRPKGAMLSHRALAANHDQIDRIEPPVVGPDDTVLLALPLFHAYGLNSGLGAVVHHGATGVLVDEPGPGCALDEIARHRVSVLVGVPSMFLAWSAADADAVVAAMAPVRVAVCGAAPLDPATAARFTEVTGHPVHVGYGLTETAPVLTSTLVGGEPKPGSIGRPLPGVEVRLVGADGTDLWRDGVAEPDDDPDEPWPADPSSGTDPGQIVVRGANLFAGYWPDGRGGPDADGWWATGDVAYADSDGDLFLVDRLGELILVNGFNVYPHEVELVLDAHPGVAGSAVLGVPHPRTGETVRAYVVPAAGQPVTGEELLAHCARNLARFKCPTAVEFVDELPYSVIGKVRKTQLRSVPAARSPEVPDVQ</sequence>
<feature type="region of interest" description="Disordered" evidence="3">
    <location>
        <begin position="364"/>
        <end position="393"/>
    </location>
</feature>
<dbReference type="EMBL" id="LT607753">
    <property type="protein sequence ID" value="SCG56646.1"/>
    <property type="molecule type" value="Genomic_DNA"/>
</dbReference>
<gene>
    <name evidence="6" type="ORF">GA0070614_2663</name>
</gene>
<keyword evidence="7" id="KW-1185">Reference proteome</keyword>
<dbReference type="RefSeq" id="WP_088976240.1">
    <property type="nucleotide sequence ID" value="NZ_LT607753.1"/>
</dbReference>
<keyword evidence="2" id="KW-0436">Ligase</keyword>
<evidence type="ECO:0000256" key="3">
    <source>
        <dbReference type="SAM" id="MobiDB-lite"/>
    </source>
</evidence>
<evidence type="ECO:0000256" key="1">
    <source>
        <dbReference type="ARBA" id="ARBA00006432"/>
    </source>
</evidence>
<dbReference type="InterPro" id="IPR020845">
    <property type="entry name" value="AMP-binding_CS"/>
</dbReference>
<dbReference type="InterPro" id="IPR000873">
    <property type="entry name" value="AMP-dep_synth/lig_dom"/>
</dbReference>
<dbReference type="GO" id="GO:0006631">
    <property type="term" value="P:fatty acid metabolic process"/>
    <property type="evidence" value="ECO:0007669"/>
    <property type="project" value="TreeGrafter"/>
</dbReference>
<dbReference type="OrthoDB" id="9803968at2"/>
<reference evidence="7" key="1">
    <citation type="submission" date="2016-06" db="EMBL/GenBank/DDBJ databases">
        <authorList>
            <person name="Varghese N."/>
            <person name="Submissions Spin"/>
        </authorList>
    </citation>
    <scope>NUCLEOTIDE SEQUENCE [LARGE SCALE GENOMIC DNA]</scope>
    <source>
        <strain evidence="7">DSM 45161</strain>
    </source>
</reference>
<name>A0A1C5IFX7_9ACTN</name>
<dbReference type="AlphaFoldDB" id="A0A1C5IFX7"/>
<dbReference type="Gene3D" id="3.40.50.12780">
    <property type="entry name" value="N-terminal domain of ligase-like"/>
    <property type="match status" value="1"/>
</dbReference>
<dbReference type="Proteomes" id="UP000198215">
    <property type="component" value="Chromosome I"/>
</dbReference>